<feature type="modified residue" description="4-aspartylphosphate" evidence="6">
    <location>
        <position position="1048"/>
    </location>
</feature>
<keyword evidence="4" id="KW-0808">Transferase</keyword>
<dbReference type="CDD" id="cd16919">
    <property type="entry name" value="HATPase_CckA-like"/>
    <property type="match status" value="1"/>
</dbReference>
<dbReference type="InterPro" id="IPR035965">
    <property type="entry name" value="PAS-like_dom_sf"/>
</dbReference>
<dbReference type="SUPFAM" id="SSF52172">
    <property type="entry name" value="CheY-like"/>
    <property type="match status" value="1"/>
</dbReference>
<dbReference type="SUPFAM" id="SSF55781">
    <property type="entry name" value="GAF domain-like"/>
    <property type="match status" value="1"/>
</dbReference>
<evidence type="ECO:0000256" key="4">
    <source>
        <dbReference type="ARBA" id="ARBA00022679"/>
    </source>
</evidence>
<dbReference type="SMART" id="SM00086">
    <property type="entry name" value="PAC"/>
    <property type="match status" value="4"/>
</dbReference>
<organism evidence="12 13">
    <name type="scientific">Reyranella soli</name>
    <dbReference type="NCBI Taxonomy" id="1230389"/>
    <lineage>
        <taxon>Bacteria</taxon>
        <taxon>Pseudomonadati</taxon>
        <taxon>Pseudomonadota</taxon>
        <taxon>Alphaproteobacteria</taxon>
        <taxon>Hyphomicrobiales</taxon>
        <taxon>Reyranellaceae</taxon>
        <taxon>Reyranella</taxon>
    </lineage>
</organism>
<dbReference type="SUPFAM" id="SSF55785">
    <property type="entry name" value="PYP-like sensor domain (PAS domain)"/>
    <property type="match status" value="3"/>
</dbReference>
<dbReference type="InterPro" id="IPR029016">
    <property type="entry name" value="GAF-like_dom_sf"/>
</dbReference>
<dbReference type="InterPro" id="IPR003594">
    <property type="entry name" value="HATPase_dom"/>
</dbReference>
<dbReference type="PROSITE" id="PS50112">
    <property type="entry name" value="PAS"/>
    <property type="match status" value="2"/>
</dbReference>
<dbReference type="SMART" id="SM00065">
    <property type="entry name" value="GAF"/>
    <property type="match status" value="1"/>
</dbReference>
<evidence type="ECO:0000256" key="2">
    <source>
        <dbReference type="ARBA" id="ARBA00012438"/>
    </source>
</evidence>
<dbReference type="AlphaFoldDB" id="A0A512N4N9"/>
<dbReference type="InterPro" id="IPR005467">
    <property type="entry name" value="His_kinase_dom"/>
</dbReference>
<feature type="coiled-coil region" evidence="7">
    <location>
        <begin position="717"/>
        <end position="744"/>
    </location>
</feature>
<dbReference type="InterPro" id="IPR000014">
    <property type="entry name" value="PAS"/>
</dbReference>
<feature type="domain" description="PAS" evidence="10">
    <location>
        <begin position="590"/>
        <end position="660"/>
    </location>
</feature>
<evidence type="ECO:0000256" key="6">
    <source>
        <dbReference type="PROSITE-ProRule" id="PRU00169"/>
    </source>
</evidence>
<feature type="domain" description="PAC" evidence="11">
    <location>
        <begin position="663"/>
        <end position="715"/>
    </location>
</feature>
<dbReference type="InterPro" id="IPR003018">
    <property type="entry name" value="GAF"/>
</dbReference>
<dbReference type="PANTHER" id="PTHR43304">
    <property type="entry name" value="PHYTOCHROME-LIKE PROTEIN CPH1"/>
    <property type="match status" value="1"/>
</dbReference>
<dbReference type="Proteomes" id="UP000321058">
    <property type="component" value="Unassembled WGS sequence"/>
</dbReference>
<feature type="domain" description="PAS" evidence="10">
    <location>
        <begin position="461"/>
        <end position="532"/>
    </location>
</feature>
<reference evidence="12 13" key="1">
    <citation type="submission" date="2019-07" db="EMBL/GenBank/DDBJ databases">
        <title>Whole genome shotgun sequence of Reyranella soli NBRC 108950.</title>
        <authorList>
            <person name="Hosoyama A."/>
            <person name="Uohara A."/>
            <person name="Ohji S."/>
            <person name="Ichikawa N."/>
        </authorList>
    </citation>
    <scope>NUCLEOTIDE SEQUENCE [LARGE SCALE GENOMIC DNA]</scope>
    <source>
        <strain evidence="12 13">NBRC 108950</strain>
    </source>
</reference>
<dbReference type="InterPro" id="IPR036097">
    <property type="entry name" value="HisK_dim/P_sf"/>
</dbReference>
<keyword evidence="7" id="KW-0175">Coiled coil</keyword>
<proteinExistence type="predicted"/>
<evidence type="ECO:0000259" key="11">
    <source>
        <dbReference type="PROSITE" id="PS50113"/>
    </source>
</evidence>
<dbReference type="SMART" id="SM00387">
    <property type="entry name" value="HATPase_c"/>
    <property type="match status" value="1"/>
</dbReference>
<dbReference type="SUPFAM" id="SSF47384">
    <property type="entry name" value="Homodimeric domain of signal transducing histidine kinase"/>
    <property type="match status" value="1"/>
</dbReference>
<dbReference type="Pfam" id="PF08447">
    <property type="entry name" value="PAS_3"/>
    <property type="match status" value="2"/>
</dbReference>
<dbReference type="SMART" id="SM00388">
    <property type="entry name" value="HisKA"/>
    <property type="match status" value="1"/>
</dbReference>
<dbReference type="EMBL" id="BKAJ01000020">
    <property type="protein sequence ID" value="GEP53949.1"/>
    <property type="molecule type" value="Genomic_DNA"/>
</dbReference>
<dbReference type="Pfam" id="PF01590">
    <property type="entry name" value="GAF"/>
    <property type="match status" value="1"/>
</dbReference>
<feature type="domain" description="PAC" evidence="11">
    <location>
        <begin position="235"/>
        <end position="290"/>
    </location>
</feature>
<sequence length="1117" mass="122160">MAFLAGPSETARLIRTHDWSQSLGPAADWPLSLKTTLGLLLHSPVPLVLLWGPPGIMLYNDAYGVFAGDRHPGLLGMPVLEAWPEVADLNSHVMAVGMAGGTLEYKDHELVLNRRGTPERGWMDLFYSPVIAEDGRPGGVIAVVVETTDRVLAQRETAAQGQRLAQMFQDAPSFMAQLEGPEQVFTVTNAAYRQLIAHRDVIGKPIRTALPELAGQGFHELLDRVWRTGERYVGRAAPVMLQRQPGSPLERRLLDFIYQPVRNATGAVTGIFVEGTDVTERERATAAVRENARRLAFLDRLGRATASAHDADEILKTTTRLTGQHLGASICAYADMDADQDGFTIRGDWCAPGSPSILGHYSLADFGVKAVTELSAGRPLVVNDNLRELAPHEAATFQAIGIGATICMPLVKEGVLTALMAVHHKGPHTWTDEELLVIREVTERSWAHIERVRDEAARAAAAERLQLAAAAARFGTFDFDPVNGRLSWDDRCRDLFGLPRDAAVDYSVFLAGIHPDDRERADLAVQHALDPANREPFHLEYRAVDFTDGTERWLAADGRTFFAGGTAVRFIGTVLDISAQKRAEQKLRASEGLFRTMAQAMPNHVWTAPADGQLDWFNDQVYAYSGAAAGSLDGGGWKDIVHPDDLPAASERWELALKSGQTYEVEMRLRRFDGAWHWHIARAVAVKDAEGQVARWIGTNTDIQEQKEISAALVDINAVLEQRVEERTGQLQVAEEALRQAQKMEAVGQLTGGLAHDFNNILQGITGALDRVQHRIAMGRPHDADRFLTAAIDSANRAAALTHRLLAFSRRQTLDPRPLDVNRLIGSMEELVRRTMGPNIAVEVVGAAGLWTVRADGSQLESALLNLCINARDAMPDGGKLTIETANKWLDDRAARERDLPPGQYVSLCVTDTGTGMTPDVIERAFDPFFTTKPLGRGTGLGLSMIYGFVRQSGGQVRIYSEIGKGTTMCLYFPRHIGEADGDVVTAIEPVESGFGETVLVVDDDTTVRLLIAEVLMENHYALLEAGDGVSALRVLESKQRIDLMVTDVGLPGGMNGRQLADAARQLRPALRILFITGYAENAVVGNGHLEPGMAVLAKPFAMSSFANKVREILEER</sequence>
<dbReference type="Pfam" id="PF08448">
    <property type="entry name" value="PAS_4"/>
    <property type="match status" value="1"/>
</dbReference>
<evidence type="ECO:0000313" key="12">
    <source>
        <dbReference type="EMBL" id="GEP53949.1"/>
    </source>
</evidence>
<keyword evidence="3 6" id="KW-0597">Phosphoprotein</keyword>
<dbReference type="PROSITE" id="PS50110">
    <property type="entry name" value="RESPONSE_REGULATORY"/>
    <property type="match status" value="1"/>
</dbReference>
<comment type="catalytic activity">
    <reaction evidence="1">
        <text>ATP + protein L-histidine = ADP + protein N-phospho-L-histidine.</text>
        <dbReference type="EC" id="2.7.13.3"/>
    </reaction>
</comment>
<dbReference type="Pfam" id="PF00072">
    <property type="entry name" value="Response_reg"/>
    <property type="match status" value="1"/>
</dbReference>
<dbReference type="CDD" id="cd18161">
    <property type="entry name" value="REC_hyHK_blue-like"/>
    <property type="match status" value="1"/>
</dbReference>
<dbReference type="SUPFAM" id="SSF55874">
    <property type="entry name" value="ATPase domain of HSP90 chaperone/DNA topoisomerase II/histidine kinase"/>
    <property type="match status" value="1"/>
</dbReference>
<dbReference type="InterPro" id="IPR001610">
    <property type="entry name" value="PAC"/>
</dbReference>
<dbReference type="InterPro" id="IPR036890">
    <property type="entry name" value="HATPase_C_sf"/>
</dbReference>
<protein>
    <recommendedName>
        <fullName evidence="2">histidine kinase</fullName>
        <ecNumber evidence="2">2.7.13.3</ecNumber>
    </recommendedName>
</protein>
<dbReference type="InterPro" id="IPR003661">
    <property type="entry name" value="HisK_dim/P_dom"/>
</dbReference>
<dbReference type="SMART" id="SM00091">
    <property type="entry name" value="PAS"/>
    <property type="match status" value="3"/>
</dbReference>
<accession>A0A512N4N9</accession>
<dbReference type="CDD" id="cd00130">
    <property type="entry name" value="PAS"/>
    <property type="match status" value="2"/>
</dbReference>
<feature type="domain" description="Response regulatory" evidence="9">
    <location>
        <begin position="998"/>
        <end position="1114"/>
    </location>
</feature>
<dbReference type="InterPro" id="IPR013655">
    <property type="entry name" value="PAS_fold_3"/>
</dbReference>
<dbReference type="PROSITE" id="PS50113">
    <property type="entry name" value="PAC"/>
    <property type="match status" value="3"/>
</dbReference>
<keyword evidence="5" id="KW-0418">Kinase</keyword>
<dbReference type="SMART" id="SM00448">
    <property type="entry name" value="REC"/>
    <property type="match status" value="1"/>
</dbReference>
<evidence type="ECO:0000313" key="13">
    <source>
        <dbReference type="Proteomes" id="UP000321058"/>
    </source>
</evidence>
<dbReference type="InterPro" id="IPR004358">
    <property type="entry name" value="Sig_transdc_His_kin-like_C"/>
</dbReference>
<comment type="caution">
    <text evidence="12">The sequence shown here is derived from an EMBL/GenBank/DDBJ whole genome shotgun (WGS) entry which is preliminary data.</text>
</comment>
<dbReference type="InterPro" id="IPR013656">
    <property type="entry name" value="PAS_4"/>
</dbReference>
<evidence type="ECO:0000259" key="8">
    <source>
        <dbReference type="PROSITE" id="PS50109"/>
    </source>
</evidence>
<dbReference type="Gene3D" id="3.40.50.2300">
    <property type="match status" value="1"/>
</dbReference>
<dbReference type="Pfam" id="PF02518">
    <property type="entry name" value="HATPase_c"/>
    <property type="match status" value="1"/>
</dbReference>
<keyword evidence="13" id="KW-1185">Reference proteome</keyword>
<evidence type="ECO:0000259" key="9">
    <source>
        <dbReference type="PROSITE" id="PS50110"/>
    </source>
</evidence>
<dbReference type="Gene3D" id="3.30.565.10">
    <property type="entry name" value="Histidine kinase-like ATPase, C-terminal domain"/>
    <property type="match status" value="1"/>
</dbReference>
<dbReference type="Gene3D" id="1.10.287.130">
    <property type="match status" value="1"/>
</dbReference>
<dbReference type="FunFam" id="3.30.450.20:FF:000099">
    <property type="entry name" value="Sensory box sensor histidine kinase"/>
    <property type="match status" value="1"/>
</dbReference>
<dbReference type="EC" id="2.7.13.3" evidence="2"/>
<dbReference type="PRINTS" id="PR00344">
    <property type="entry name" value="BCTRLSENSOR"/>
</dbReference>
<dbReference type="PANTHER" id="PTHR43304:SF1">
    <property type="entry name" value="PAC DOMAIN-CONTAINING PROTEIN"/>
    <property type="match status" value="1"/>
</dbReference>
<evidence type="ECO:0000256" key="3">
    <source>
        <dbReference type="ARBA" id="ARBA00022553"/>
    </source>
</evidence>
<dbReference type="PROSITE" id="PS50109">
    <property type="entry name" value="HIS_KIN"/>
    <property type="match status" value="1"/>
</dbReference>
<dbReference type="InterPro" id="IPR052162">
    <property type="entry name" value="Sensor_kinase/Photoreceptor"/>
</dbReference>
<evidence type="ECO:0000256" key="1">
    <source>
        <dbReference type="ARBA" id="ARBA00000085"/>
    </source>
</evidence>
<dbReference type="Gene3D" id="3.30.450.40">
    <property type="match status" value="1"/>
</dbReference>
<dbReference type="GO" id="GO:0000155">
    <property type="term" value="F:phosphorelay sensor kinase activity"/>
    <property type="evidence" value="ECO:0007669"/>
    <property type="project" value="InterPro"/>
</dbReference>
<feature type="domain" description="Histidine kinase" evidence="8">
    <location>
        <begin position="753"/>
        <end position="977"/>
    </location>
</feature>
<evidence type="ECO:0000259" key="10">
    <source>
        <dbReference type="PROSITE" id="PS50112"/>
    </source>
</evidence>
<gene>
    <name evidence="12" type="ORF">RSO01_11150</name>
</gene>
<evidence type="ECO:0000256" key="5">
    <source>
        <dbReference type="ARBA" id="ARBA00022777"/>
    </source>
</evidence>
<evidence type="ECO:0000256" key="7">
    <source>
        <dbReference type="SAM" id="Coils"/>
    </source>
</evidence>
<dbReference type="NCBIfam" id="TIGR00229">
    <property type="entry name" value="sensory_box"/>
    <property type="match status" value="2"/>
</dbReference>
<dbReference type="InterPro" id="IPR011006">
    <property type="entry name" value="CheY-like_superfamily"/>
</dbReference>
<dbReference type="Pfam" id="PF00512">
    <property type="entry name" value="HisKA"/>
    <property type="match status" value="1"/>
</dbReference>
<dbReference type="Gene3D" id="3.30.450.20">
    <property type="entry name" value="PAS domain"/>
    <property type="match status" value="4"/>
</dbReference>
<name>A0A512N4N9_9HYPH</name>
<dbReference type="InterPro" id="IPR001789">
    <property type="entry name" value="Sig_transdc_resp-reg_receiver"/>
</dbReference>
<dbReference type="InterPro" id="IPR000700">
    <property type="entry name" value="PAS-assoc_C"/>
</dbReference>
<feature type="domain" description="PAC" evidence="11">
    <location>
        <begin position="537"/>
        <end position="589"/>
    </location>
</feature>
<dbReference type="Gene3D" id="2.10.70.100">
    <property type="match status" value="1"/>
</dbReference>